<gene>
    <name evidence="8" type="ORF">HPHI1048_LOCUS16171</name>
</gene>
<proteinExistence type="predicted"/>
<comment type="catalytic activity">
    <reaction evidence="1">
        <text>5-hydroxy-2-oxo-4-ureido-2,5-dihydro-1H-imidazole-5-carboxylate + H(+) = (S)-allantoin + CO2</text>
        <dbReference type="Rhea" id="RHEA:26301"/>
        <dbReference type="ChEBI" id="CHEBI:15378"/>
        <dbReference type="ChEBI" id="CHEBI:15678"/>
        <dbReference type="ChEBI" id="CHEBI:16526"/>
        <dbReference type="ChEBI" id="CHEBI:58639"/>
        <dbReference type="EC" id="4.1.1.97"/>
    </reaction>
</comment>
<keyword evidence="4" id="KW-0659">Purine metabolism</keyword>
<feature type="domain" description="Oxo-4-hydroxy-4-carboxy-5-ureidoimidazoline decarboxylase" evidence="7">
    <location>
        <begin position="8"/>
        <end position="161"/>
    </location>
</feature>
<evidence type="ECO:0000313" key="8">
    <source>
        <dbReference type="EMBL" id="CAD8494558.1"/>
    </source>
</evidence>
<dbReference type="GO" id="GO:0019628">
    <property type="term" value="P:urate catabolic process"/>
    <property type="evidence" value="ECO:0007669"/>
    <property type="project" value="TreeGrafter"/>
</dbReference>
<accession>A0A7S0ETN5</accession>
<dbReference type="Gene3D" id="1.10.3330.10">
    <property type="entry name" value="Oxo-4-hydroxy-4-carboxy-5-ureidoimidazoline decarboxylase"/>
    <property type="match status" value="1"/>
</dbReference>
<organism evidence="8">
    <name type="scientific">Hanusia phi</name>
    <dbReference type="NCBI Taxonomy" id="3032"/>
    <lineage>
        <taxon>Eukaryota</taxon>
        <taxon>Cryptophyceae</taxon>
        <taxon>Pyrenomonadales</taxon>
        <taxon>Geminigeraceae</taxon>
        <taxon>Hanusia</taxon>
    </lineage>
</organism>
<dbReference type="InterPro" id="IPR017595">
    <property type="entry name" value="OHCU_decarboxylase-2"/>
</dbReference>
<evidence type="ECO:0000256" key="5">
    <source>
        <dbReference type="ARBA" id="ARBA00022793"/>
    </source>
</evidence>
<dbReference type="Pfam" id="PF09349">
    <property type="entry name" value="OHCU_decarbox"/>
    <property type="match status" value="1"/>
</dbReference>
<evidence type="ECO:0000256" key="1">
    <source>
        <dbReference type="ARBA" id="ARBA00001163"/>
    </source>
</evidence>
<dbReference type="SUPFAM" id="SSF158694">
    <property type="entry name" value="UraD-Like"/>
    <property type="match status" value="1"/>
</dbReference>
<dbReference type="GO" id="GO:0005777">
    <property type="term" value="C:peroxisome"/>
    <property type="evidence" value="ECO:0007669"/>
    <property type="project" value="TreeGrafter"/>
</dbReference>
<evidence type="ECO:0000259" key="7">
    <source>
        <dbReference type="Pfam" id="PF09349"/>
    </source>
</evidence>
<dbReference type="PANTHER" id="PTHR43466:SF1">
    <property type="entry name" value="2-OXO-4-HYDROXY-4-CARBOXY-5-UREIDOIMIDAZOLINE DECARBOXYLASE-RELATED"/>
    <property type="match status" value="1"/>
</dbReference>
<dbReference type="NCBIfam" id="NF010372">
    <property type="entry name" value="PRK13798.1"/>
    <property type="match status" value="1"/>
</dbReference>
<dbReference type="GO" id="GO:0051997">
    <property type="term" value="F:2-oxo-4-hydroxy-4-carboxy-5-ureidoimidazoline decarboxylase activity"/>
    <property type="evidence" value="ECO:0007669"/>
    <property type="project" value="UniProtKB-EC"/>
</dbReference>
<dbReference type="PANTHER" id="PTHR43466">
    <property type="entry name" value="2-OXO-4-HYDROXY-4-CARBOXY-5-UREIDOIMIDAZOLINE DECARBOXYLASE-RELATED"/>
    <property type="match status" value="1"/>
</dbReference>
<comment type="pathway">
    <text evidence="2">Purine metabolism; urate degradation; (S)-allantoin from urate: step 3/3.</text>
</comment>
<evidence type="ECO:0000256" key="2">
    <source>
        <dbReference type="ARBA" id="ARBA00004754"/>
    </source>
</evidence>
<keyword evidence="6" id="KW-0456">Lyase</keyword>
<evidence type="ECO:0000256" key="4">
    <source>
        <dbReference type="ARBA" id="ARBA00022631"/>
    </source>
</evidence>
<name>A0A7S0ETN5_9CRYP</name>
<dbReference type="AlphaFoldDB" id="A0A7S0ETN5"/>
<dbReference type="NCBIfam" id="TIGR03180">
    <property type="entry name" value="UraD_2"/>
    <property type="match status" value="1"/>
</dbReference>
<dbReference type="EC" id="4.1.1.97" evidence="3"/>
<keyword evidence="5" id="KW-0210">Decarboxylase</keyword>
<dbReference type="InterPro" id="IPR018020">
    <property type="entry name" value="OHCU_decarboxylase"/>
</dbReference>
<dbReference type="GO" id="GO:0006144">
    <property type="term" value="P:purine nucleobase metabolic process"/>
    <property type="evidence" value="ECO:0007669"/>
    <property type="project" value="UniProtKB-KW"/>
</dbReference>
<dbReference type="EMBL" id="HBEO01024001">
    <property type="protein sequence ID" value="CAD8494558.1"/>
    <property type="molecule type" value="Transcribed_RNA"/>
</dbReference>
<protein>
    <recommendedName>
        <fullName evidence="3">2-oxo-4-hydroxy-4-carboxy-5-ureidoimidazoline decarboxylase</fullName>
        <ecNumber evidence="3">4.1.1.97</ecNumber>
    </recommendedName>
</protein>
<evidence type="ECO:0000256" key="6">
    <source>
        <dbReference type="ARBA" id="ARBA00023239"/>
    </source>
</evidence>
<dbReference type="InterPro" id="IPR036778">
    <property type="entry name" value="OHCU_decarboxylase_sf"/>
</dbReference>
<reference evidence="8" key="1">
    <citation type="submission" date="2021-01" db="EMBL/GenBank/DDBJ databases">
        <authorList>
            <person name="Corre E."/>
            <person name="Pelletier E."/>
            <person name="Niang G."/>
            <person name="Scheremetjew M."/>
            <person name="Finn R."/>
            <person name="Kale V."/>
            <person name="Holt S."/>
            <person name="Cochrane G."/>
            <person name="Meng A."/>
            <person name="Brown T."/>
            <person name="Cohen L."/>
        </authorList>
    </citation>
    <scope>NUCLEOTIDE SEQUENCE</scope>
    <source>
        <strain evidence="8">CCMP325</strain>
    </source>
</reference>
<evidence type="ECO:0000256" key="3">
    <source>
        <dbReference type="ARBA" id="ARBA00012257"/>
    </source>
</evidence>
<sequence>MKSMERINKLKRQEAEEAFRGCCGSSRYARIMTESRPFASPDDMKLTSDRIWSGSSREDILEAFEAHPRIGDKKGAEQHGGKWASNEQRGMDSASNDIAIAMMKGNAEYEARMGFRYIVCATGKSAQEMLQILRMRINNPPDEELKNGAAEQNKITHLRLNKLLSELSTSNL</sequence>